<comment type="caution">
    <text evidence="1">The sequence shown here is derived from an EMBL/GenBank/DDBJ whole genome shotgun (WGS) entry which is preliminary data.</text>
</comment>
<evidence type="ECO:0000313" key="1">
    <source>
        <dbReference type="EMBL" id="GAI50997.1"/>
    </source>
</evidence>
<feature type="non-terminal residue" evidence="1">
    <location>
        <position position="247"/>
    </location>
</feature>
<dbReference type="PANTHER" id="PTHR32329:SF2">
    <property type="entry name" value="BIFUNCTIONAL PROTEIN [INCLUDES 2-HYDROXYACYL-COA DEHYDRATASE (N-TER) AND ITS ACTIVATOR DOMAIN (C_TERM)"/>
    <property type="match status" value="1"/>
</dbReference>
<proteinExistence type="predicted"/>
<accession>X1P3X5</accession>
<protein>
    <submittedName>
        <fullName evidence="1">Uncharacterized protein</fullName>
    </submittedName>
</protein>
<dbReference type="EMBL" id="BARV01033506">
    <property type="protein sequence ID" value="GAI50997.1"/>
    <property type="molecule type" value="Genomic_DNA"/>
</dbReference>
<dbReference type="PANTHER" id="PTHR32329">
    <property type="entry name" value="BIFUNCTIONAL PROTEIN [INCLUDES 2-HYDROXYACYL-COA DEHYDRATASE (N-TER) AND ITS ACTIVATOR DOMAIN (C_TERM)-RELATED"/>
    <property type="match status" value="1"/>
</dbReference>
<reference evidence="1" key="1">
    <citation type="journal article" date="2014" name="Front. Microbiol.">
        <title>High frequency of phylogenetically diverse reductive dehalogenase-homologous genes in deep subseafloor sedimentary metagenomes.</title>
        <authorList>
            <person name="Kawai M."/>
            <person name="Futagami T."/>
            <person name="Toyoda A."/>
            <person name="Takaki Y."/>
            <person name="Nishi S."/>
            <person name="Hori S."/>
            <person name="Arai W."/>
            <person name="Tsubouchi T."/>
            <person name="Morono Y."/>
            <person name="Uchiyama I."/>
            <person name="Ito T."/>
            <person name="Fujiyama A."/>
            <person name="Inagaki F."/>
            <person name="Takami H."/>
        </authorList>
    </citation>
    <scope>NUCLEOTIDE SEQUENCE</scope>
    <source>
        <strain evidence="1">Expedition CK06-06</strain>
    </source>
</reference>
<dbReference type="InterPro" id="IPR051805">
    <property type="entry name" value="Dehydratase_Activator_Redct"/>
</dbReference>
<gene>
    <name evidence="1" type="ORF">S06H3_52658</name>
</gene>
<organism evidence="1">
    <name type="scientific">marine sediment metagenome</name>
    <dbReference type="NCBI Taxonomy" id="412755"/>
    <lineage>
        <taxon>unclassified sequences</taxon>
        <taxon>metagenomes</taxon>
        <taxon>ecological metagenomes</taxon>
    </lineage>
</organism>
<feature type="non-terminal residue" evidence="1">
    <location>
        <position position="1"/>
    </location>
</feature>
<name>X1P3X5_9ZZZZ</name>
<dbReference type="AlphaFoldDB" id="X1P3X5"/>
<sequence>KYAVEEIRILREIGFDLPIRTTVSNNAYHDLNLGPGFERLAFRGIVAIDYLERLLWRTRPYQKSAGAADQLFTEYMAKIVSRVRKKEALDDVLRDAASEFRSLIDPDKPRRPLVGINGEIFLRSNKFSNNNLVRECEKAGLEVVVSPFEEWINYITHRHIEDGFRDRNLKRIVAGYIRKSIQKHDAHSVSINFKDLVNSNEPSIKELLDFSSRYLSPKCGSEAVLSIGSGVEWMENPEFAGAISVMP</sequence>